<dbReference type="PRINTS" id="PR00344">
    <property type="entry name" value="BCTRLSENSOR"/>
</dbReference>
<reference evidence="7" key="1">
    <citation type="journal article" date="2019" name="Int. J. Syst. Evol. Microbiol.">
        <title>The Global Catalogue of Microorganisms (GCM) 10K type strain sequencing project: providing services to taxonomists for standard genome sequencing and annotation.</title>
        <authorList>
            <consortium name="The Broad Institute Genomics Platform"/>
            <consortium name="The Broad Institute Genome Sequencing Center for Infectious Disease"/>
            <person name="Wu L."/>
            <person name="Ma J."/>
        </authorList>
    </citation>
    <scope>NUCLEOTIDE SEQUENCE [LARGE SCALE GENOMIC DNA]</scope>
    <source>
        <strain evidence="7">KCTC 42217</strain>
    </source>
</reference>
<dbReference type="InterPro" id="IPR036097">
    <property type="entry name" value="HisK_dim/P_sf"/>
</dbReference>
<organism evidence="6 7">
    <name type="scientific">Paradesertivirga mongoliensis</name>
    <dbReference type="NCBI Taxonomy" id="2100740"/>
    <lineage>
        <taxon>Bacteria</taxon>
        <taxon>Pseudomonadati</taxon>
        <taxon>Bacteroidota</taxon>
        <taxon>Sphingobacteriia</taxon>
        <taxon>Sphingobacteriales</taxon>
        <taxon>Sphingobacteriaceae</taxon>
        <taxon>Paradesertivirga</taxon>
    </lineage>
</organism>
<evidence type="ECO:0000256" key="3">
    <source>
        <dbReference type="ARBA" id="ARBA00022553"/>
    </source>
</evidence>
<comment type="catalytic activity">
    <reaction evidence="1">
        <text>ATP + protein L-histidine = ADP + protein N-phospho-L-histidine.</text>
        <dbReference type="EC" id="2.7.13.3"/>
    </reaction>
</comment>
<dbReference type="InterPro" id="IPR036890">
    <property type="entry name" value="HATPase_C_sf"/>
</dbReference>
<dbReference type="InterPro" id="IPR005467">
    <property type="entry name" value="His_kinase_dom"/>
</dbReference>
<evidence type="ECO:0000259" key="5">
    <source>
        <dbReference type="PROSITE" id="PS50109"/>
    </source>
</evidence>
<name>A0ABW4ZH81_9SPHI</name>
<dbReference type="Pfam" id="PF02518">
    <property type="entry name" value="HATPase_c"/>
    <property type="match status" value="1"/>
</dbReference>
<dbReference type="Gene3D" id="3.30.565.10">
    <property type="entry name" value="Histidine kinase-like ATPase, C-terminal domain"/>
    <property type="match status" value="1"/>
</dbReference>
<dbReference type="CDD" id="cd00075">
    <property type="entry name" value="HATPase"/>
    <property type="match status" value="1"/>
</dbReference>
<keyword evidence="6" id="KW-0808">Transferase</keyword>
<keyword evidence="4" id="KW-1133">Transmembrane helix</keyword>
<evidence type="ECO:0000313" key="7">
    <source>
        <dbReference type="Proteomes" id="UP001597387"/>
    </source>
</evidence>
<gene>
    <name evidence="6" type="ORF">ACFSJU_02325</name>
</gene>
<sequence length="558" mass="64861">MGSLKEYYYRKNSLLNTVFLVFISISLFVALWLAHNLTEKFVENEFNTQKISVLEETVKPYNDFFSKKVPEISFYQGYLDSASVVKYADTVLSRYPFVSRIIFYDTQVGNRSVQNAFRVNNFSMHPRVIYQLGRDVPPDSTVLYRSPGEKPAIRAVDEFNRMAVKFSAFIEGLDTAKNLAETEPFDVFYNITHNPSRITFMNIPREEDLKNFHELMFKPQGKSAVYEQDILSFRLNPLKLKIKNNHPELYEDISIKPIVFESVDTDPNLLTTDLSLSGAFAAYKLFFSSRTSHLSREINRRFLPVALSILLIYSVLGFIAYLIYRNLNINSRMFKLQYDFINNLTHEFKTPLSVIKIAGNNIRSANTLSDKERFRYGKILDEEADKLNDLMNKLLSFTQIENQSIQIKSEELNLEVFVQNLIDAYQIKYPDYQITYDIRKVETFKTDPVLMASIFQNLIENAYKYSLPKRKELHIDIALERSKIVFRFADQGIGIPKEEMENIFRKFYRIQSQYNQQGSVGLGLAFCKELVNFMKGDIFVKSKVGIGSEFTIVLPYEP</sequence>
<dbReference type="Proteomes" id="UP001597387">
    <property type="component" value="Unassembled WGS sequence"/>
</dbReference>
<dbReference type="InterPro" id="IPR003661">
    <property type="entry name" value="HisK_dim/P_dom"/>
</dbReference>
<evidence type="ECO:0000313" key="6">
    <source>
        <dbReference type="EMBL" id="MFD2161207.1"/>
    </source>
</evidence>
<dbReference type="SMART" id="SM00388">
    <property type="entry name" value="HisKA"/>
    <property type="match status" value="1"/>
</dbReference>
<proteinExistence type="predicted"/>
<keyword evidence="4" id="KW-0812">Transmembrane</keyword>
<dbReference type="InterPro" id="IPR003594">
    <property type="entry name" value="HATPase_dom"/>
</dbReference>
<keyword evidence="4" id="KW-0472">Membrane</keyword>
<dbReference type="RefSeq" id="WP_255899922.1">
    <property type="nucleotide sequence ID" value="NZ_JAFMZO010000001.1"/>
</dbReference>
<feature type="transmembrane region" description="Helical" evidence="4">
    <location>
        <begin position="12"/>
        <end position="34"/>
    </location>
</feature>
<dbReference type="Gene3D" id="1.10.287.130">
    <property type="match status" value="1"/>
</dbReference>
<keyword evidence="3" id="KW-0597">Phosphoprotein</keyword>
<dbReference type="SMART" id="SM00387">
    <property type="entry name" value="HATPase_c"/>
    <property type="match status" value="1"/>
</dbReference>
<keyword evidence="7" id="KW-1185">Reference proteome</keyword>
<protein>
    <recommendedName>
        <fullName evidence="2">histidine kinase</fullName>
        <ecNumber evidence="2">2.7.13.3</ecNumber>
    </recommendedName>
</protein>
<dbReference type="PANTHER" id="PTHR43547">
    <property type="entry name" value="TWO-COMPONENT HISTIDINE KINASE"/>
    <property type="match status" value="1"/>
</dbReference>
<dbReference type="PANTHER" id="PTHR43547:SF2">
    <property type="entry name" value="HYBRID SIGNAL TRANSDUCTION HISTIDINE KINASE C"/>
    <property type="match status" value="1"/>
</dbReference>
<dbReference type="EMBL" id="JBHUHZ010000001">
    <property type="protein sequence ID" value="MFD2161207.1"/>
    <property type="molecule type" value="Genomic_DNA"/>
</dbReference>
<dbReference type="Pfam" id="PF00512">
    <property type="entry name" value="HisKA"/>
    <property type="match status" value="1"/>
</dbReference>
<feature type="domain" description="Histidine kinase" evidence="5">
    <location>
        <begin position="343"/>
        <end position="558"/>
    </location>
</feature>
<dbReference type="SUPFAM" id="SSF55874">
    <property type="entry name" value="ATPase domain of HSP90 chaperone/DNA topoisomerase II/histidine kinase"/>
    <property type="match status" value="1"/>
</dbReference>
<evidence type="ECO:0000256" key="2">
    <source>
        <dbReference type="ARBA" id="ARBA00012438"/>
    </source>
</evidence>
<dbReference type="PROSITE" id="PS50109">
    <property type="entry name" value="HIS_KIN"/>
    <property type="match status" value="1"/>
</dbReference>
<dbReference type="CDD" id="cd00082">
    <property type="entry name" value="HisKA"/>
    <property type="match status" value="1"/>
</dbReference>
<comment type="caution">
    <text evidence="6">The sequence shown here is derived from an EMBL/GenBank/DDBJ whole genome shotgun (WGS) entry which is preliminary data.</text>
</comment>
<dbReference type="GO" id="GO:0016301">
    <property type="term" value="F:kinase activity"/>
    <property type="evidence" value="ECO:0007669"/>
    <property type="project" value="UniProtKB-KW"/>
</dbReference>
<dbReference type="SUPFAM" id="SSF47384">
    <property type="entry name" value="Homodimeric domain of signal transducing histidine kinase"/>
    <property type="match status" value="1"/>
</dbReference>
<dbReference type="InterPro" id="IPR004358">
    <property type="entry name" value="Sig_transdc_His_kin-like_C"/>
</dbReference>
<keyword evidence="6" id="KW-0418">Kinase</keyword>
<accession>A0ABW4ZH81</accession>
<evidence type="ECO:0000256" key="1">
    <source>
        <dbReference type="ARBA" id="ARBA00000085"/>
    </source>
</evidence>
<dbReference type="EC" id="2.7.13.3" evidence="2"/>
<evidence type="ECO:0000256" key="4">
    <source>
        <dbReference type="SAM" id="Phobius"/>
    </source>
</evidence>
<feature type="transmembrane region" description="Helical" evidence="4">
    <location>
        <begin position="302"/>
        <end position="324"/>
    </location>
</feature>